<dbReference type="InterPro" id="IPR027417">
    <property type="entry name" value="P-loop_NTPase"/>
</dbReference>
<dbReference type="eggNOG" id="COG0606">
    <property type="taxonomic scope" value="Bacteria"/>
</dbReference>
<accession>F3YTN7</accession>
<evidence type="ECO:0000259" key="1">
    <source>
        <dbReference type="Pfam" id="PF13335"/>
    </source>
</evidence>
<keyword evidence="3" id="KW-1185">Reference proteome</keyword>
<dbReference type="InterPro" id="IPR025158">
    <property type="entry name" value="Mg_chelat-rel_C"/>
</dbReference>
<organism evidence="2 3">
    <name type="scientific">Desulfocurvibacter africanus subsp. africanus str. Walvis Bay</name>
    <dbReference type="NCBI Taxonomy" id="690850"/>
    <lineage>
        <taxon>Bacteria</taxon>
        <taxon>Pseudomonadati</taxon>
        <taxon>Thermodesulfobacteriota</taxon>
        <taxon>Desulfovibrionia</taxon>
        <taxon>Desulfovibrionales</taxon>
        <taxon>Desulfovibrionaceae</taxon>
        <taxon>Desulfocurvibacter</taxon>
    </lineage>
</organism>
<dbReference type="EMBL" id="CP003221">
    <property type="protein sequence ID" value="EGJ49309.1"/>
    <property type="molecule type" value="Genomic_DNA"/>
</dbReference>
<dbReference type="KEGG" id="daf:Desaf_0961"/>
<gene>
    <name evidence="2" type="ORF">Desaf_0961</name>
</gene>
<evidence type="ECO:0000313" key="3">
    <source>
        <dbReference type="Proteomes" id="UP000007844"/>
    </source>
</evidence>
<dbReference type="STRING" id="690850.Desaf_0961"/>
<name>F3YTN7_DESAF</name>
<reference evidence="2 3" key="1">
    <citation type="journal article" date="2011" name="J. Bacteriol.">
        <title>Genome sequence of the mercury-methylating and pleomorphic Desulfovibrio africanus Strain Walvis Bay.</title>
        <authorList>
            <person name="Brown S.D."/>
            <person name="Wall J.D."/>
            <person name="Kucken A.M."/>
            <person name="Gilmour C.C."/>
            <person name="Podar M."/>
            <person name="Brandt C.C."/>
            <person name="Teshima H."/>
            <person name="Detter J.C."/>
            <person name="Han C.S."/>
            <person name="Land M.L."/>
            <person name="Lucas S."/>
            <person name="Han J."/>
            <person name="Pennacchio L."/>
            <person name="Nolan M."/>
            <person name="Pitluck S."/>
            <person name="Woyke T."/>
            <person name="Goodwin L."/>
            <person name="Palumbo A.V."/>
            <person name="Elias D.A."/>
        </authorList>
    </citation>
    <scope>NUCLEOTIDE SEQUENCE [LARGE SCALE GENOMIC DNA]</scope>
    <source>
        <strain evidence="2 3">Walvis Bay</strain>
    </source>
</reference>
<dbReference type="Pfam" id="PF13335">
    <property type="entry name" value="Mg_chelatase_C"/>
    <property type="match status" value="1"/>
</dbReference>
<evidence type="ECO:0000313" key="2">
    <source>
        <dbReference type="EMBL" id="EGJ49309.1"/>
    </source>
</evidence>
<dbReference type="HOGENOM" id="CLU_026145_5_2_7"/>
<sequence length="50" mass="5656">MRRLGLSARAFTRILRIGRTIADLAGVERLEVAHLAEAINYRSMDRQVTS</sequence>
<protein>
    <submittedName>
        <fullName evidence="2">Mg chelatase, subunit ChlI</fullName>
    </submittedName>
</protein>
<dbReference type="Proteomes" id="UP000007844">
    <property type="component" value="Chromosome"/>
</dbReference>
<feature type="domain" description="Mg chelatase-related protein C-terminal" evidence="1">
    <location>
        <begin position="1"/>
        <end position="42"/>
    </location>
</feature>
<dbReference type="Gene3D" id="3.40.50.300">
    <property type="entry name" value="P-loop containing nucleotide triphosphate hydrolases"/>
    <property type="match status" value="1"/>
</dbReference>
<proteinExistence type="predicted"/>
<dbReference type="AlphaFoldDB" id="F3YTN7"/>